<name>A0A1A8X236_PLAMA</name>
<dbReference type="EMBL" id="FLQW01005672">
    <property type="protein sequence ID" value="SBS99305.1"/>
    <property type="molecule type" value="Genomic_DNA"/>
</dbReference>
<evidence type="ECO:0000313" key="3">
    <source>
        <dbReference type="Proteomes" id="UP000078597"/>
    </source>
</evidence>
<dbReference type="InterPro" id="IPR022089">
    <property type="entry name" value="Plasmodium-antigen_C"/>
</dbReference>
<evidence type="ECO:0000259" key="1">
    <source>
        <dbReference type="Pfam" id="PF12319"/>
    </source>
</evidence>
<gene>
    <name evidence="2" type="ORF">PMALA_069120</name>
</gene>
<proteinExistence type="predicted"/>
<protein>
    <recommendedName>
        <fullName evidence="1">Tryptophan/threonine-rich plasmodium antigen C-terminal domain-containing protein</fullName>
    </recommendedName>
</protein>
<dbReference type="Proteomes" id="UP000078597">
    <property type="component" value="Unassembled WGS sequence"/>
</dbReference>
<dbReference type="Pfam" id="PF12319">
    <property type="entry name" value="TryThrA_C"/>
    <property type="match status" value="1"/>
</dbReference>
<feature type="domain" description="Tryptophan/threonine-rich plasmodium antigen C-terminal" evidence="1">
    <location>
        <begin position="5"/>
        <end position="81"/>
    </location>
</feature>
<dbReference type="AlphaFoldDB" id="A0A1A8X236"/>
<organism evidence="2 3">
    <name type="scientific">Plasmodium malariae</name>
    <dbReference type="NCBI Taxonomy" id="5858"/>
    <lineage>
        <taxon>Eukaryota</taxon>
        <taxon>Sar</taxon>
        <taxon>Alveolata</taxon>
        <taxon>Apicomplexa</taxon>
        <taxon>Aconoidasida</taxon>
        <taxon>Haemosporida</taxon>
        <taxon>Plasmodiidae</taxon>
        <taxon>Plasmodium</taxon>
        <taxon>Plasmodium (Plasmodium)</taxon>
    </lineage>
</organism>
<evidence type="ECO:0000313" key="2">
    <source>
        <dbReference type="EMBL" id="SBS99305.1"/>
    </source>
</evidence>
<reference evidence="3" key="1">
    <citation type="submission" date="2016-05" db="EMBL/GenBank/DDBJ databases">
        <authorList>
            <person name="Naeem Raeece"/>
        </authorList>
    </citation>
    <scope>NUCLEOTIDE SEQUENCE [LARGE SCALE GENOMIC DNA]</scope>
</reference>
<accession>A0A1A8X236</accession>
<sequence length="86" mass="10546">MLSLETESRNLIIFLYNFEEKWLYDVIGIKEDFQSNLYDVFSKCIDNEWMEWLKPHILDYIPSNFERMFNENMSFYNKIAISILMN</sequence>